<gene>
    <name evidence="3" type="ORF">DealDRAFT_2673</name>
</gene>
<evidence type="ECO:0000313" key="3">
    <source>
        <dbReference type="EMBL" id="EEG76436.1"/>
    </source>
</evidence>
<dbReference type="AlphaFoldDB" id="C0GJL4"/>
<protein>
    <recommendedName>
        <fullName evidence="5">DUF1538 domain-containing protein</fullName>
    </recommendedName>
</protein>
<proteinExistence type="predicted"/>
<evidence type="ECO:0000256" key="1">
    <source>
        <dbReference type="SAM" id="MobiDB-lite"/>
    </source>
</evidence>
<feature type="transmembrane region" description="Helical" evidence="2">
    <location>
        <begin position="12"/>
        <end position="36"/>
    </location>
</feature>
<evidence type="ECO:0008006" key="5">
    <source>
        <dbReference type="Google" id="ProtNLM"/>
    </source>
</evidence>
<dbReference type="RefSeq" id="WP_008518317.1">
    <property type="nucleotide sequence ID" value="NZ_ACJM01000017.1"/>
</dbReference>
<feature type="region of interest" description="Disordered" evidence="1">
    <location>
        <begin position="239"/>
        <end position="266"/>
    </location>
</feature>
<feature type="transmembrane region" description="Helical" evidence="2">
    <location>
        <begin position="48"/>
        <end position="71"/>
    </location>
</feature>
<dbReference type="STRING" id="555088.DealDRAFT_2673"/>
<feature type="transmembrane region" description="Helical" evidence="2">
    <location>
        <begin position="118"/>
        <end position="139"/>
    </location>
</feature>
<evidence type="ECO:0000313" key="4">
    <source>
        <dbReference type="Proteomes" id="UP000006443"/>
    </source>
</evidence>
<dbReference type="OrthoDB" id="9805989at2"/>
<feature type="transmembrane region" description="Helical" evidence="2">
    <location>
        <begin position="176"/>
        <end position="201"/>
    </location>
</feature>
<organism evidence="3 4">
    <name type="scientific">Dethiobacter alkaliphilus AHT 1</name>
    <dbReference type="NCBI Taxonomy" id="555088"/>
    <lineage>
        <taxon>Bacteria</taxon>
        <taxon>Bacillati</taxon>
        <taxon>Bacillota</taxon>
        <taxon>Dethiobacteria</taxon>
        <taxon>Dethiobacterales</taxon>
        <taxon>Dethiobacteraceae</taxon>
        <taxon>Dethiobacter</taxon>
    </lineage>
</organism>
<dbReference type="Pfam" id="PF07556">
    <property type="entry name" value="DUF1538"/>
    <property type="match status" value="1"/>
</dbReference>
<comment type="caution">
    <text evidence="3">The sequence shown here is derived from an EMBL/GenBank/DDBJ whole genome shotgun (WGS) entry which is preliminary data.</text>
</comment>
<feature type="transmembrane region" description="Helical" evidence="2">
    <location>
        <begin position="83"/>
        <end position="106"/>
    </location>
</feature>
<keyword evidence="2" id="KW-1133">Transmembrane helix</keyword>
<feature type="transmembrane region" description="Helical" evidence="2">
    <location>
        <begin position="213"/>
        <end position="235"/>
    </location>
</feature>
<keyword evidence="2" id="KW-0812">Transmembrane</keyword>
<dbReference type="EMBL" id="ACJM01000017">
    <property type="protein sequence ID" value="EEG76436.1"/>
    <property type="molecule type" value="Genomic_DNA"/>
</dbReference>
<feature type="transmembrane region" description="Helical" evidence="2">
    <location>
        <begin position="145"/>
        <end position="164"/>
    </location>
</feature>
<dbReference type="InterPro" id="IPR011435">
    <property type="entry name" value="UmpAB"/>
</dbReference>
<keyword evidence="2" id="KW-0472">Membrane</keyword>
<keyword evidence="4" id="KW-1185">Reference proteome</keyword>
<dbReference type="eggNOG" id="ENOG502Z8W3">
    <property type="taxonomic scope" value="Bacteria"/>
</dbReference>
<name>C0GJL4_DETAL</name>
<reference evidence="3 4" key="1">
    <citation type="submission" date="2009-02" db="EMBL/GenBank/DDBJ databases">
        <title>Sequencing of the draft genome and assembly of Dethiobacter alkaliphilus AHT 1.</title>
        <authorList>
            <consortium name="US DOE Joint Genome Institute (JGI-PGF)"/>
            <person name="Lucas S."/>
            <person name="Copeland A."/>
            <person name="Lapidus A."/>
            <person name="Glavina del Rio T."/>
            <person name="Dalin E."/>
            <person name="Tice H."/>
            <person name="Bruce D."/>
            <person name="Goodwin L."/>
            <person name="Pitluck S."/>
            <person name="Larimer F."/>
            <person name="Land M.L."/>
            <person name="Hauser L."/>
            <person name="Muyzer G."/>
        </authorList>
    </citation>
    <scope>NUCLEOTIDE SEQUENCE [LARGE SCALE GENOMIC DNA]</scope>
    <source>
        <strain evidence="3 4">AHT 1</strain>
    </source>
</reference>
<evidence type="ECO:0000256" key="2">
    <source>
        <dbReference type="SAM" id="Phobius"/>
    </source>
</evidence>
<dbReference type="Proteomes" id="UP000006443">
    <property type="component" value="Unassembled WGS sequence"/>
</dbReference>
<accession>C0GJL4</accession>
<sequence>MSEIKVFAGFSHILLEVAAALLPLLVLFIFFQLTYLKMPVYKLKQIGIGLVLAFAGLSLFLQGVYVGFLPVGQKMGTALASLSYNWILIPIGFVLGFVATFAEPAVRVLNYEVEKASGGYIPQTLMLYTLSLGVAASIAVSMTRILLGLSLWPFIIIGYATVLIMTRFSTRTFTAIAFDSGGVATGPMTVTFISAVALGVATTLEGRDPLLEGFGMISLVALAPILSVLVLGLLYGRKERENEPRPADGLRAPDDHRQQRDGQESG</sequence>